<reference evidence="1 2" key="1">
    <citation type="submission" date="2017-11" db="EMBL/GenBank/DDBJ databases">
        <title>De novo assembly and phasing of dikaryotic genomes from two isolates of Puccinia coronata f. sp. avenae, the causal agent of oat crown rust.</title>
        <authorList>
            <person name="Miller M.E."/>
            <person name="Zhang Y."/>
            <person name="Omidvar V."/>
            <person name="Sperschneider J."/>
            <person name="Schwessinger B."/>
            <person name="Raley C."/>
            <person name="Palmer J.M."/>
            <person name="Garnica D."/>
            <person name="Upadhyaya N."/>
            <person name="Rathjen J."/>
            <person name="Taylor J.M."/>
            <person name="Park R.F."/>
            <person name="Dodds P.N."/>
            <person name="Hirsch C.D."/>
            <person name="Kianian S.F."/>
            <person name="Figueroa M."/>
        </authorList>
    </citation>
    <scope>NUCLEOTIDE SEQUENCE [LARGE SCALE GENOMIC DNA]</scope>
    <source>
        <strain evidence="1">12SD80</strain>
    </source>
</reference>
<comment type="caution">
    <text evidence="1">The sequence shown here is derived from an EMBL/GenBank/DDBJ whole genome shotgun (WGS) entry which is preliminary data.</text>
</comment>
<proteinExistence type="predicted"/>
<organism evidence="1 2">
    <name type="scientific">Puccinia coronata f. sp. avenae</name>
    <dbReference type="NCBI Taxonomy" id="200324"/>
    <lineage>
        <taxon>Eukaryota</taxon>
        <taxon>Fungi</taxon>
        <taxon>Dikarya</taxon>
        <taxon>Basidiomycota</taxon>
        <taxon>Pucciniomycotina</taxon>
        <taxon>Pucciniomycetes</taxon>
        <taxon>Pucciniales</taxon>
        <taxon>Pucciniaceae</taxon>
        <taxon>Puccinia</taxon>
    </lineage>
</organism>
<accession>A0A2N5S1Q0</accession>
<sequence length="79" mass="8405">MLWQDWAMGHLLQQGGTGSPVRFPVIGLDHLCHKSTAAVCHSLSPGEPTGCGALLQLETQSNALLSGATDVSSRFLRDM</sequence>
<dbReference type="EMBL" id="PGCI01001155">
    <property type="protein sequence ID" value="PLW07144.1"/>
    <property type="molecule type" value="Genomic_DNA"/>
</dbReference>
<evidence type="ECO:0000313" key="1">
    <source>
        <dbReference type="EMBL" id="PLW07144.1"/>
    </source>
</evidence>
<feature type="non-terminal residue" evidence="1">
    <location>
        <position position="79"/>
    </location>
</feature>
<evidence type="ECO:0000313" key="2">
    <source>
        <dbReference type="Proteomes" id="UP000235392"/>
    </source>
</evidence>
<name>A0A2N5S1Q0_9BASI</name>
<protein>
    <submittedName>
        <fullName evidence="1">Uncharacterized protein</fullName>
    </submittedName>
</protein>
<dbReference type="AlphaFoldDB" id="A0A2N5S1Q0"/>
<dbReference type="Proteomes" id="UP000235392">
    <property type="component" value="Unassembled WGS sequence"/>
</dbReference>
<gene>
    <name evidence="1" type="ORF">PCASD_23127</name>
</gene>